<name>A0A0V0XFQ6_TRIPS</name>
<dbReference type="EMBL" id="JYDU01000327">
    <property type="protein sequence ID" value="KRX86881.1"/>
    <property type="molecule type" value="Genomic_DNA"/>
</dbReference>
<feature type="region of interest" description="Disordered" evidence="1">
    <location>
        <begin position="628"/>
        <end position="659"/>
    </location>
</feature>
<sequence length="659" mass="76014">MSKELDFQSNGTKFENADMKKWSSLQSTNDMQRQCRVFLLKCREEMWNSTKSRRPKWKLPMQPLTWHIITAKDCEESPPSWWLIEVPTESEYKRIADMVHPTIRQTFIEPFHLNSTAGQLVCGLSVCTYHQPDEQGRTVGMVSLRETSLAMTTKLKHAEDEKVLLFQKLIESFIFAGIVSKWRFLASVSGDGIFKERAGIVLPTQHCIRALIQGFQVLLLMIEWTFAINGKQDSVHSFISKLFFHSLSQNSKLNTLKLKKMIGEDFEKCKIPKLLKSLWKWTDRLQVGYFSSRSIQAVQPLFDQLNKAVNEDDLKKADGDLCLHVCNASEALLQWIQSAVQHPWKDSWQTGMPDWLDAEVKKLMLNQDNFPVENIQATCGPVSVRTVGVSVDPLMFAEEPDEHLLIRWTLETDQKLSSSDNETLETISQTMKTQGEKLQRIARRKSRKITNTVGSLASTETDSDQLTRLNLEKLHQYRKARPLESIVNVEFLSNYHQLRPTLNEDHHHHQSSKDANVCKKSPTTGQNCRMKFNTAKQMNTNGKNGLFSRKLKFSNNENQQQLQQRIFGNGNKIAKRKSKNVIKIRDDGDLINYEKTNFHNAFVDNFLRDMVFFKFDDNNQVIIRSLSEKANSSSSSSMTTSSETHEQKIHEEEEKMKKQ</sequence>
<dbReference type="AlphaFoldDB" id="A0A0V0XFQ6"/>
<evidence type="ECO:0000256" key="1">
    <source>
        <dbReference type="SAM" id="MobiDB-lite"/>
    </source>
</evidence>
<reference evidence="2 3" key="1">
    <citation type="submission" date="2015-01" db="EMBL/GenBank/DDBJ databases">
        <title>Evolution of Trichinella species and genotypes.</title>
        <authorList>
            <person name="Korhonen P.K."/>
            <person name="Edoardo P."/>
            <person name="Giuseppe L.R."/>
            <person name="Gasser R.B."/>
        </authorList>
    </citation>
    <scope>NUCLEOTIDE SEQUENCE [LARGE SCALE GENOMIC DNA]</scope>
    <source>
        <strain evidence="2">ISS141</strain>
    </source>
</reference>
<organism evidence="2 3">
    <name type="scientific">Trichinella pseudospiralis</name>
    <name type="common">Parasitic roundworm</name>
    <dbReference type="NCBI Taxonomy" id="6337"/>
    <lineage>
        <taxon>Eukaryota</taxon>
        <taxon>Metazoa</taxon>
        <taxon>Ecdysozoa</taxon>
        <taxon>Nematoda</taxon>
        <taxon>Enoplea</taxon>
        <taxon>Dorylaimia</taxon>
        <taxon>Trichinellida</taxon>
        <taxon>Trichinellidae</taxon>
        <taxon>Trichinella</taxon>
    </lineage>
</organism>
<proteinExistence type="predicted"/>
<feature type="compositionally biased region" description="Low complexity" evidence="1">
    <location>
        <begin position="628"/>
        <end position="642"/>
    </location>
</feature>
<feature type="region of interest" description="Disordered" evidence="1">
    <location>
        <begin position="504"/>
        <end position="523"/>
    </location>
</feature>
<gene>
    <name evidence="2" type="ORF">T4E_11370</name>
</gene>
<accession>A0A0V0XFQ6</accession>
<evidence type="ECO:0000313" key="3">
    <source>
        <dbReference type="Proteomes" id="UP000054815"/>
    </source>
</evidence>
<feature type="compositionally biased region" description="Basic and acidic residues" evidence="1">
    <location>
        <begin position="643"/>
        <end position="659"/>
    </location>
</feature>
<comment type="caution">
    <text evidence="2">The sequence shown here is derived from an EMBL/GenBank/DDBJ whole genome shotgun (WGS) entry which is preliminary data.</text>
</comment>
<evidence type="ECO:0000313" key="2">
    <source>
        <dbReference type="EMBL" id="KRX86881.1"/>
    </source>
</evidence>
<protein>
    <submittedName>
        <fullName evidence="2">Uncharacterized protein</fullName>
    </submittedName>
</protein>
<dbReference type="Proteomes" id="UP000054815">
    <property type="component" value="Unassembled WGS sequence"/>
</dbReference>